<comment type="caution">
    <text evidence="5">The sequence shown here is derived from an EMBL/GenBank/DDBJ whole genome shotgun (WGS) entry which is preliminary data.</text>
</comment>
<evidence type="ECO:0000313" key="5">
    <source>
        <dbReference type="EMBL" id="KAF9591925.1"/>
    </source>
</evidence>
<dbReference type="InterPro" id="IPR008545">
    <property type="entry name" value="Web"/>
</dbReference>
<dbReference type="PANTHER" id="PTHR32054:SF17">
    <property type="entry name" value="EXPRESSED PROTEIN"/>
    <property type="match status" value="1"/>
</dbReference>
<evidence type="ECO:0000256" key="2">
    <source>
        <dbReference type="ARBA" id="ARBA00023054"/>
    </source>
</evidence>
<feature type="region of interest" description="Disordered" evidence="4">
    <location>
        <begin position="283"/>
        <end position="307"/>
    </location>
</feature>
<dbReference type="GO" id="GO:0009904">
    <property type="term" value="P:chloroplast accumulation movement"/>
    <property type="evidence" value="ECO:0007669"/>
    <property type="project" value="TreeGrafter"/>
</dbReference>
<feature type="coiled-coil region" evidence="3">
    <location>
        <begin position="249"/>
        <end position="283"/>
    </location>
</feature>
<sequence>MGEIDTKSIESVQAALSLFGRKNDQRKHRSISITEVQFTKFNGKMRSEHQELLLTDLANYKVQVEVKEYAYKRALLKLKSYNVTVDELFAQLKNCEAERNQAVEDSKEAREQIDKLESKVKEMSDLLLEAGDAQEQLIHVINELNATKEELRNAKAEISSTEETKVSPKKAVELMAIAVDMEKEKTEELLRCVSEFNDVVLLSKVAAIEAENKPSCTIIASCYITLDYYDTGYKLHGLKTDLVAAEFEIRELKSVAKNAVNRVEQAEKAKTAVEAQLRKWREQKQKRREAAAEESAPKGSNLPKTNVATYNKTHTPYQYRLAFVHPRSYRGSRAYSKEALVLAPSNSLKRKEYGTVIPPPAVQKNWGIPFLYKSILMFIPNIPATTTKPLTTRVAVVNMTPICKRWFCFIAQR</sequence>
<dbReference type="AlphaFoldDB" id="A0A835LEP9"/>
<dbReference type="GO" id="GO:0005829">
    <property type="term" value="C:cytosol"/>
    <property type="evidence" value="ECO:0007669"/>
    <property type="project" value="TreeGrafter"/>
</dbReference>
<dbReference type="PANTHER" id="PTHR32054">
    <property type="entry name" value="HEAVY CHAIN, PUTATIVE, EXPRESSED-RELATED-RELATED"/>
    <property type="match status" value="1"/>
</dbReference>
<feature type="coiled-coil region" evidence="3">
    <location>
        <begin position="78"/>
        <end position="164"/>
    </location>
</feature>
<evidence type="ECO:0000313" key="6">
    <source>
        <dbReference type="Proteomes" id="UP000631114"/>
    </source>
</evidence>
<evidence type="ECO:0000256" key="4">
    <source>
        <dbReference type="SAM" id="MobiDB-lite"/>
    </source>
</evidence>
<accession>A0A835LEP9</accession>
<protein>
    <submittedName>
        <fullName evidence="5">Uncharacterized protein</fullName>
    </submittedName>
</protein>
<dbReference type="GO" id="GO:0009903">
    <property type="term" value="P:chloroplast avoidance movement"/>
    <property type="evidence" value="ECO:0007669"/>
    <property type="project" value="TreeGrafter"/>
</dbReference>
<dbReference type="Pfam" id="PF05701">
    <property type="entry name" value="WEMBL"/>
    <property type="match status" value="1"/>
</dbReference>
<organism evidence="5 6">
    <name type="scientific">Coptis chinensis</name>
    <dbReference type="NCBI Taxonomy" id="261450"/>
    <lineage>
        <taxon>Eukaryota</taxon>
        <taxon>Viridiplantae</taxon>
        <taxon>Streptophyta</taxon>
        <taxon>Embryophyta</taxon>
        <taxon>Tracheophyta</taxon>
        <taxon>Spermatophyta</taxon>
        <taxon>Magnoliopsida</taxon>
        <taxon>Ranunculales</taxon>
        <taxon>Ranunculaceae</taxon>
        <taxon>Coptidoideae</taxon>
        <taxon>Coptis</taxon>
    </lineage>
</organism>
<keyword evidence="2 3" id="KW-0175">Coiled coil</keyword>
<dbReference type="EMBL" id="JADFTS010000008">
    <property type="protein sequence ID" value="KAF9591925.1"/>
    <property type="molecule type" value="Genomic_DNA"/>
</dbReference>
<evidence type="ECO:0000256" key="3">
    <source>
        <dbReference type="SAM" id="Coils"/>
    </source>
</evidence>
<dbReference type="Proteomes" id="UP000631114">
    <property type="component" value="Unassembled WGS sequence"/>
</dbReference>
<proteinExistence type="inferred from homology"/>
<gene>
    <name evidence="5" type="ORF">IFM89_010283</name>
</gene>
<keyword evidence="6" id="KW-1185">Reference proteome</keyword>
<name>A0A835LEP9_9MAGN</name>
<dbReference type="OrthoDB" id="673185at2759"/>
<comment type="similarity">
    <text evidence="1">Belongs to the WEB family.</text>
</comment>
<evidence type="ECO:0000256" key="1">
    <source>
        <dbReference type="ARBA" id="ARBA00005485"/>
    </source>
</evidence>
<reference evidence="5 6" key="1">
    <citation type="submission" date="2020-10" db="EMBL/GenBank/DDBJ databases">
        <title>The Coptis chinensis genome and diversification of protoberbering-type alkaloids.</title>
        <authorList>
            <person name="Wang B."/>
            <person name="Shu S."/>
            <person name="Song C."/>
            <person name="Liu Y."/>
        </authorList>
    </citation>
    <scope>NUCLEOTIDE SEQUENCE [LARGE SCALE GENOMIC DNA]</scope>
    <source>
        <strain evidence="5">HL-2020</strain>
        <tissue evidence="5">Leaf</tissue>
    </source>
</reference>